<keyword evidence="4" id="KW-0804">Transcription</keyword>
<dbReference type="GO" id="GO:0003700">
    <property type="term" value="F:DNA-binding transcription factor activity"/>
    <property type="evidence" value="ECO:0007669"/>
    <property type="project" value="InterPro"/>
</dbReference>
<dbReference type="Proteomes" id="UP001371456">
    <property type="component" value="Unassembled WGS sequence"/>
</dbReference>
<evidence type="ECO:0000256" key="5">
    <source>
        <dbReference type="ARBA" id="ARBA00023242"/>
    </source>
</evidence>
<sequence>MYCGAKVKLNFPMSNEDNLENDIVATVIVVVTPTEVRYKGVRERPWGKYEDDIINPIQKPHHQSSYENIQIYSGLMNKEIIRAIVNNSVMMALTISLFINLKSDLEVFIAWLMVRLPNTRLSPTLIVVSRLLMSLGLMEHLYVEDLVIAVGEVAEIMVMAARMYRGPKAKLNFPKSNENNLENEELNLELTLVSQGVNEIV</sequence>
<dbReference type="InterPro" id="IPR001471">
    <property type="entry name" value="AP2/ERF_dom"/>
</dbReference>
<comment type="subcellular location">
    <subcellularLocation>
        <location evidence="1">Nucleus</location>
    </subcellularLocation>
</comment>
<name>A0AAN8YQP9_SOLBU</name>
<evidence type="ECO:0000256" key="4">
    <source>
        <dbReference type="ARBA" id="ARBA00023163"/>
    </source>
</evidence>
<accession>A0AAN8YQP9</accession>
<dbReference type="GO" id="GO:0005634">
    <property type="term" value="C:nucleus"/>
    <property type="evidence" value="ECO:0007669"/>
    <property type="project" value="UniProtKB-SubCell"/>
</dbReference>
<keyword evidence="3" id="KW-0238">DNA-binding</keyword>
<dbReference type="GO" id="GO:0003677">
    <property type="term" value="F:DNA binding"/>
    <property type="evidence" value="ECO:0007669"/>
    <property type="project" value="UniProtKB-KW"/>
</dbReference>
<evidence type="ECO:0000256" key="2">
    <source>
        <dbReference type="ARBA" id="ARBA00023015"/>
    </source>
</evidence>
<dbReference type="EMBL" id="JBANQN010000002">
    <property type="protein sequence ID" value="KAK6797473.1"/>
    <property type="molecule type" value="Genomic_DNA"/>
</dbReference>
<dbReference type="PRINTS" id="PR00367">
    <property type="entry name" value="ETHRSPELEMNT"/>
</dbReference>
<proteinExistence type="predicted"/>
<evidence type="ECO:0000313" key="6">
    <source>
        <dbReference type="EMBL" id="KAK6797473.1"/>
    </source>
</evidence>
<organism evidence="6 7">
    <name type="scientific">Solanum bulbocastanum</name>
    <name type="common">Wild potato</name>
    <dbReference type="NCBI Taxonomy" id="147425"/>
    <lineage>
        <taxon>Eukaryota</taxon>
        <taxon>Viridiplantae</taxon>
        <taxon>Streptophyta</taxon>
        <taxon>Embryophyta</taxon>
        <taxon>Tracheophyta</taxon>
        <taxon>Spermatophyta</taxon>
        <taxon>Magnoliopsida</taxon>
        <taxon>eudicotyledons</taxon>
        <taxon>Gunneridae</taxon>
        <taxon>Pentapetalae</taxon>
        <taxon>asterids</taxon>
        <taxon>lamiids</taxon>
        <taxon>Solanales</taxon>
        <taxon>Solanaceae</taxon>
        <taxon>Solanoideae</taxon>
        <taxon>Solaneae</taxon>
        <taxon>Solanum</taxon>
    </lineage>
</organism>
<gene>
    <name evidence="6" type="ORF">RDI58_005175</name>
</gene>
<protein>
    <submittedName>
        <fullName evidence="6">Uncharacterized protein</fullName>
    </submittedName>
</protein>
<evidence type="ECO:0000313" key="7">
    <source>
        <dbReference type="Proteomes" id="UP001371456"/>
    </source>
</evidence>
<keyword evidence="5" id="KW-0539">Nucleus</keyword>
<keyword evidence="2" id="KW-0805">Transcription regulation</keyword>
<keyword evidence="7" id="KW-1185">Reference proteome</keyword>
<comment type="caution">
    <text evidence="6">The sequence shown here is derived from an EMBL/GenBank/DDBJ whole genome shotgun (WGS) entry which is preliminary data.</text>
</comment>
<reference evidence="6 7" key="1">
    <citation type="submission" date="2024-02" db="EMBL/GenBank/DDBJ databases">
        <title>de novo genome assembly of Solanum bulbocastanum strain 11H21.</title>
        <authorList>
            <person name="Hosaka A.J."/>
        </authorList>
    </citation>
    <scope>NUCLEOTIDE SEQUENCE [LARGE SCALE GENOMIC DNA]</scope>
    <source>
        <tissue evidence="6">Young leaves</tissue>
    </source>
</reference>
<dbReference type="AlphaFoldDB" id="A0AAN8YQP9"/>
<evidence type="ECO:0000256" key="1">
    <source>
        <dbReference type="ARBA" id="ARBA00004123"/>
    </source>
</evidence>
<evidence type="ECO:0000256" key="3">
    <source>
        <dbReference type="ARBA" id="ARBA00023125"/>
    </source>
</evidence>